<dbReference type="Gene3D" id="3.80.10.10">
    <property type="entry name" value="Ribonuclease Inhibitor"/>
    <property type="match status" value="3"/>
</dbReference>
<dbReference type="SUPFAM" id="SSF52200">
    <property type="entry name" value="Toll/Interleukin receptor TIR domain"/>
    <property type="match status" value="1"/>
</dbReference>
<organism evidence="5 6">
    <name type="scientific">Brassica napus</name>
    <name type="common">Rape</name>
    <dbReference type="NCBI Taxonomy" id="3708"/>
    <lineage>
        <taxon>Eukaryota</taxon>
        <taxon>Viridiplantae</taxon>
        <taxon>Streptophyta</taxon>
        <taxon>Embryophyta</taxon>
        <taxon>Tracheophyta</taxon>
        <taxon>Spermatophyta</taxon>
        <taxon>Magnoliopsida</taxon>
        <taxon>eudicotyledons</taxon>
        <taxon>Gunneridae</taxon>
        <taxon>Pentapetalae</taxon>
        <taxon>rosids</taxon>
        <taxon>malvids</taxon>
        <taxon>Brassicales</taxon>
        <taxon>Brassicaceae</taxon>
        <taxon>Brassiceae</taxon>
        <taxon>Brassica</taxon>
    </lineage>
</organism>
<dbReference type="Pfam" id="PF23282">
    <property type="entry name" value="WHD_ROQ1"/>
    <property type="match status" value="2"/>
</dbReference>
<dbReference type="InterPro" id="IPR006566">
    <property type="entry name" value="FBD"/>
</dbReference>
<reference evidence="5 6" key="1">
    <citation type="submission" date="2021-05" db="EMBL/GenBank/DDBJ databases">
        <title>Genome Assembly of Synthetic Allotetraploid Brassica napus Reveals Homoeologous Exchanges between Subgenomes.</title>
        <authorList>
            <person name="Davis J.T."/>
        </authorList>
    </citation>
    <scope>NUCLEOTIDE SEQUENCE [LARGE SCALE GENOMIC DNA]</scope>
    <source>
        <strain evidence="6">cv. Da-Ae</strain>
        <tissue evidence="5">Seedling</tissue>
    </source>
</reference>
<accession>A0ABQ8DJQ5</accession>
<keyword evidence="2" id="KW-0677">Repeat</keyword>
<sequence>MASSSSAVNIFHVFTSFHGPDVRRGFLSHLQYYFETKGIKMFKDQKIDRGYSIKPELFKAIGESRVCLVLLSKNYASSGWCLDELAEIMRCRETSGKIVMTIFYEGDFGSTFMKTCQGKDEEVKERWSKALTDVANIEGEHSDNWPTEAEMIQQIAIDVSNKLNLTPSRDFDGMVGLEAHLTSLKSLLCLECDDVKMIGIWGPAGIGKTTIARALYEQPSSSFSFKCFMEDLKGIYKSNGNYDSKLGLQRLLLSRILNDSDIKVHHLGAIKHWLHNQRVLIILDDVDDLEILDVLAKELSWFGPGSRIIVTTEDRQILRAHGIDDIYSVDFPSEEEAREILCLSAFKGASVRDGFEELVDKVAGFCSNLPLGLAVVGSSLRGESKTDWERQLSKIETGLDRKIEDVLRVGYDRLSKKDQALFLHIACFFFFHEDVDRLTTMLAHSNLNVGNGLKTLEEKSMVHRSFYREIVMHSLLQNLGRQIVVEQSEEPGKRQFLIEPKDISNVLANNTGTESLIGIKFDMSNMEKFSISEGAFEGMSSLQFLQIYSQLGQQNENVSCLRIQEDLKYLPRLRLLNWDFYPGKRLPPTFQPERLVELGLQFSNLEKLWDGIQPLANLKKMDLNFSYRLKEIPNLSKATNLETLLLSSCSSLVELPSSIKNLHKLKKLKMKSCKKLRLIPTNINLISLKGVDMDYCSQLETFPDISRNIKTLSARDTKIKDVPASVVGRWSRCRKLEISLERLTHVPQGVTKLDLINSAIKRIPECITGLSHLVDLIVENCTNLGSIPALPPSLKSLNANSCVSLKTVDCSFHNPVNVLTFYNCVELDEDARRGIIQQSVQEYLCLPGKEVPAEFTYKATGKSITIPLAPGGEGAFSASSRFKACFLLSPIKNHRFLSISCRLRGKGGVEINSFSSGARLGDLSPLSEHLDDGGYELVSMLLSVCKGTKMQKAEGILALCKYVKMQDGDEGSSSSSEVENFEEEKEMINSIFEYLKKKEVENIQNEGNSFDASDELVLSLTFSVCQYIEKKEAEGKYIEKKEAEGSSSEVNNGHESNEIVLKRIVFSLLIYIKVKEVDGSSSINRGDASKELVLPVFLYLCEYIKKKEAEGNSSNNQVNNGDASNELLLAMILSASEKIETQEAEVILSQCEDIIKEDAEGSSSSNSEVNSDHASNKLVLSIILRVFQYIIKKEAEGTSSKREEENQSDGAFKVSIDENVVKTNKHTNWLSGLKKLVGSVCVIHLKVNRALYLWKIFGDGLSEFWRVPVFDLDSLQFDGDVFGFIEFVDKFLKSYENLALNRFKLIYHYEDIGDDDRFLESWIDALVRRRVRHLDFQVNSDENELLTVIRDSFELLEIICVRSKSLKSFALVAEDSEVGLLEDHIVEIDAPKLERMSLCDHLSGSIVIYSIAPSAVEWPIKFSYVPSCFVSSLKYVELSTPVTTRTSGQMKLAIYFMRNCAALKKLTLSESFGDDIIKKIKKIPRRSRRTDEAAMVEKFATDVSNKLNVTLSRDFEEIVGLQAHLRKLISLLCFECDEAKMIGIWGPAGIGLCVVGSSLRGESKEEWELQLSRIEASLDRKIEDILRVGYDRLSKKNQSIFLHIACMFNDTFVDDYVTSMLADSNLDVENGMKTLAVNSLVKFSNPYCKKSLDMHYLLKQLGRQVVHEQADEPGKRQYLVEPEEIRDVLTKETGTGSVIGDMEYLPHLRLLHWDSYPRKRLPPTFQPQCLVELCMDYSNLKKLWGGIQFHIGSKSLKRLTHVPECVSNLDLSNSAIKKIPDCVIGLPGLRSLSIINCRKLVSLQGLPPSLLSLDADDCVLLKSVCLSFSEPKSALFNCFSLEEEARRVIIQQCDYESVCLPGKEIPPDFTHRAKGNSITIISSGTFSASSRFKACLLLPPDEYTGRTVCRLISKGVVINKLEFYSFHHTLLSEHLLVFSGAVLKEHICCELEATTSEIRFEFDRKYVIECGVQMLADEGEIKLASSFHDPNREVRFINCMKLDEEARRAIVQGWAYKYVCFPGKQIPAEFTHKATGNSITITKGTLSASTSFRACILLSPNLQHPSDYRYQITCCLRSKSVLINDLECYPNSRSWYISGWDHRPLLTEHLFVFHGSLFKKRRWVEVDSDIQFEFSCDQEHYKITECGLQILAEEGERSSRERKEPSGEAVKVSKDENVFKTSKHTSWWRGLRSLV</sequence>
<name>A0ABQ8DJQ5_BRANA</name>
<evidence type="ECO:0000256" key="3">
    <source>
        <dbReference type="ARBA" id="ARBA00022821"/>
    </source>
</evidence>
<dbReference type="Proteomes" id="UP000824890">
    <property type="component" value="Unassembled WGS sequence"/>
</dbReference>
<dbReference type="InterPro" id="IPR042197">
    <property type="entry name" value="Apaf_helical"/>
</dbReference>
<evidence type="ECO:0000313" key="6">
    <source>
        <dbReference type="Proteomes" id="UP000824890"/>
    </source>
</evidence>
<dbReference type="PRINTS" id="PR00364">
    <property type="entry name" value="DISEASERSIST"/>
</dbReference>
<keyword evidence="1" id="KW-0433">Leucine-rich repeat</keyword>
<dbReference type="PANTHER" id="PTHR11017">
    <property type="entry name" value="LEUCINE-RICH REPEAT-CONTAINING PROTEIN"/>
    <property type="match status" value="1"/>
</dbReference>
<dbReference type="Gene3D" id="1.10.8.430">
    <property type="entry name" value="Helical domain of apoptotic protease-activating factors"/>
    <property type="match status" value="1"/>
</dbReference>
<dbReference type="SMART" id="SM00255">
    <property type="entry name" value="TIR"/>
    <property type="match status" value="1"/>
</dbReference>
<dbReference type="SUPFAM" id="SSF52058">
    <property type="entry name" value="L domain-like"/>
    <property type="match status" value="2"/>
</dbReference>
<dbReference type="EMBL" id="JAGKQM010000004">
    <property type="protein sequence ID" value="KAH0929448.1"/>
    <property type="molecule type" value="Genomic_DNA"/>
</dbReference>
<evidence type="ECO:0000313" key="5">
    <source>
        <dbReference type="EMBL" id="KAH0929448.1"/>
    </source>
</evidence>
<dbReference type="Pfam" id="PF00931">
    <property type="entry name" value="NB-ARC"/>
    <property type="match status" value="1"/>
</dbReference>
<dbReference type="SUPFAM" id="SSF46785">
    <property type="entry name" value="Winged helix' DNA-binding domain"/>
    <property type="match status" value="2"/>
</dbReference>
<gene>
    <name evidence="5" type="ORF">HID58_015175</name>
</gene>
<protein>
    <recommendedName>
        <fullName evidence="4">TIR domain-containing protein</fullName>
    </recommendedName>
</protein>
<dbReference type="InterPro" id="IPR036390">
    <property type="entry name" value="WH_DNA-bd_sf"/>
</dbReference>
<dbReference type="InterPro" id="IPR011713">
    <property type="entry name" value="Leu-rich_rpt_3"/>
</dbReference>
<dbReference type="PANTHER" id="PTHR11017:SF291">
    <property type="entry name" value="ADP-RIBOSYL CYCLASE_CYCLIC ADP-RIBOSE HYDROLASE-RELATED"/>
    <property type="match status" value="1"/>
</dbReference>
<dbReference type="Pfam" id="PF23286">
    <property type="entry name" value="LRR_13"/>
    <property type="match status" value="1"/>
</dbReference>
<dbReference type="InterPro" id="IPR035897">
    <property type="entry name" value="Toll_tir_struct_dom_sf"/>
</dbReference>
<dbReference type="InterPro" id="IPR000157">
    <property type="entry name" value="TIR_dom"/>
</dbReference>
<dbReference type="InterPro" id="IPR058192">
    <property type="entry name" value="WHD_ROQ1-like"/>
</dbReference>
<dbReference type="InterPro" id="IPR032675">
    <property type="entry name" value="LRR_dom_sf"/>
</dbReference>
<keyword evidence="3" id="KW-0611">Plant defense</keyword>
<feature type="domain" description="TIR" evidence="4">
    <location>
        <begin position="9"/>
        <end position="163"/>
    </location>
</feature>
<evidence type="ECO:0000256" key="2">
    <source>
        <dbReference type="ARBA" id="ARBA00022737"/>
    </source>
</evidence>
<dbReference type="Pfam" id="PF07725">
    <property type="entry name" value="LRR_3"/>
    <property type="match status" value="2"/>
</dbReference>
<dbReference type="InterPro" id="IPR044974">
    <property type="entry name" value="Disease_R_plants"/>
</dbReference>
<evidence type="ECO:0000259" key="4">
    <source>
        <dbReference type="PROSITE" id="PS50104"/>
    </source>
</evidence>
<comment type="caution">
    <text evidence="5">The sequence shown here is derived from an EMBL/GenBank/DDBJ whole genome shotgun (WGS) entry which is preliminary data.</text>
</comment>
<dbReference type="Gene3D" id="3.40.50.300">
    <property type="entry name" value="P-loop containing nucleotide triphosphate hydrolases"/>
    <property type="match status" value="1"/>
</dbReference>
<proteinExistence type="predicted"/>
<dbReference type="SMART" id="SM00579">
    <property type="entry name" value="FBD"/>
    <property type="match status" value="1"/>
</dbReference>
<dbReference type="SUPFAM" id="SSF52540">
    <property type="entry name" value="P-loop containing nucleoside triphosphate hydrolases"/>
    <property type="match status" value="1"/>
</dbReference>
<dbReference type="InterPro" id="IPR058546">
    <property type="entry name" value="RPS4B/Roq1-like_LRR"/>
</dbReference>
<dbReference type="Pfam" id="PF01582">
    <property type="entry name" value="TIR"/>
    <property type="match status" value="1"/>
</dbReference>
<dbReference type="InterPro" id="IPR002182">
    <property type="entry name" value="NB-ARC"/>
</dbReference>
<evidence type="ECO:0000256" key="1">
    <source>
        <dbReference type="ARBA" id="ARBA00022614"/>
    </source>
</evidence>
<dbReference type="Pfam" id="PF08387">
    <property type="entry name" value="FBD"/>
    <property type="match status" value="1"/>
</dbReference>
<dbReference type="Gene3D" id="3.40.50.10140">
    <property type="entry name" value="Toll/interleukin-1 receptor homology (TIR) domain"/>
    <property type="match status" value="1"/>
</dbReference>
<keyword evidence="6" id="KW-1185">Reference proteome</keyword>
<dbReference type="InterPro" id="IPR027417">
    <property type="entry name" value="P-loop_NTPase"/>
</dbReference>
<dbReference type="PROSITE" id="PS50104">
    <property type="entry name" value="TIR"/>
    <property type="match status" value="1"/>
</dbReference>